<gene>
    <name evidence="9" type="ORF">SOMG_04857</name>
</gene>
<feature type="signal peptide" evidence="7">
    <location>
        <begin position="1"/>
        <end position="22"/>
    </location>
</feature>
<feature type="chain" id="PRO_5042206174" evidence="7">
    <location>
        <begin position="23"/>
        <end position="310"/>
    </location>
</feature>
<evidence type="ECO:0000256" key="4">
    <source>
        <dbReference type="ARBA" id="ARBA00022989"/>
    </source>
</evidence>
<dbReference type="GO" id="GO:0006888">
    <property type="term" value="P:endoplasmic reticulum to Golgi vesicle-mediated transport"/>
    <property type="evidence" value="ECO:0007669"/>
    <property type="project" value="TreeGrafter"/>
</dbReference>
<dbReference type="PROSITE" id="PS51328">
    <property type="entry name" value="L_LECTIN_LIKE"/>
    <property type="match status" value="1"/>
</dbReference>
<comment type="subcellular location">
    <subcellularLocation>
        <location evidence="1">Membrane</location>
        <topology evidence="1">Single-pass type I membrane protein</topology>
    </subcellularLocation>
</comment>
<protein>
    <submittedName>
        <fullName evidence="9">Lectin family glycoprotein receptor</fullName>
    </submittedName>
</protein>
<keyword evidence="5 6" id="KW-0472">Membrane</keyword>
<evidence type="ECO:0000313" key="9">
    <source>
        <dbReference type="EMBL" id="WBW74649.1"/>
    </source>
</evidence>
<dbReference type="GO" id="GO:0030134">
    <property type="term" value="C:COPII-coated ER to Golgi transport vesicle"/>
    <property type="evidence" value="ECO:0007669"/>
    <property type="project" value="TreeGrafter"/>
</dbReference>
<keyword evidence="10" id="KW-1185">Reference proteome</keyword>
<dbReference type="InterPro" id="IPR013320">
    <property type="entry name" value="ConA-like_dom_sf"/>
</dbReference>
<evidence type="ECO:0000256" key="5">
    <source>
        <dbReference type="ARBA" id="ARBA00023136"/>
    </source>
</evidence>
<evidence type="ECO:0000256" key="2">
    <source>
        <dbReference type="ARBA" id="ARBA00022692"/>
    </source>
</evidence>
<feature type="domain" description="L-type lectin-like" evidence="8">
    <location>
        <begin position="24"/>
        <end position="248"/>
    </location>
</feature>
<evidence type="ECO:0000256" key="3">
    <source>
        <dbReference type="ARBA" id="ARBA00022729"/>
    </source>
</evidence>
<keyword evidence="9" id="KW-0675">Receptor</keyword>
<dbReference type="GO" id="GO:0005537">
    <property type="term" value="F:D-mannose binding"/>
    <property type="evidence" value="ECO:0007669"/>
    <property type="project" value="TreeGrafter"/>
</dbReference>
<accession>A0AAE9WFD2</accession>
<dbReference type="KEGG" id="som:SOMG_04857"/>
<dbReference type="Proteomes" id="UP001212411">
    <property type="component" value="Chromosome 3"/>
</dbReference>
<evidence type="ECO:0000313" key="10">
    <source>
        <dbReference type="Proteomes" id="UP001212411"/>
    </source>
</evidence>
<dbReference type="PANTHER" id="PTHR12223:SF45">
    <property type="entry name" value="RE50040P"/>
    <property type="match status" value="1"/>
</dbReference>
<proteinExistence type="predicted"/>
<keyword evidence="2 6" id="KW-0812">Transmembrane</keyword>
<dbReference type="AlphaFoldDB" id="A0AAE9WFD2"/>
<reference evidence="9 10" key="1">
    <citation type="journal article" date="2023" name="G3 (Bethesda)">
        <title>A high-quality reference genome for the fission yeast Schizosaccharomyces osmophilus.</title>
        <authorList>
            <person name="Jia G.S."/>
            <person name="Zhang W.C."/>
            <person name="Liang Y."/>
            <person name="Liu X.H."/>
            <person name="Rhind N."/>
            <person name="Pidoux A."/>
            <person name="Brysch-Herzberg M."/>
            <person name="Du L.L."/>
        </authorList>
    </citation>
    <scope>NUCLEOTIDE SEQUENCE [LARGE SCALE GENOMIC DNA]</scope>
    <source>
        <strain evidence="9 10">CBS 15793</strain>
    </source>
</reference>
<evidence type="ECO:0000256" key="1">
    <source>
        <dbReference type="ARBA" id="ARBA00004479"/>
    </source>
</evidence>
<dbReference type="Gene3D" id="2.60.120.200">
    <property type="match status" value="1"/>
</dbReference>
<keyword evidence="3 7" id="KW-0732">Signal</keyword>
<dbReference type="GeneID" id="80878323"/>
<name>A0AAE9WFD2_9SCHI</name>
<dbReference type="Pfam" id="PF03388">
    <property type="entry name" value="Lectin_leg-like"/>
    <property type="match status" value="1"/>
</dbReference>
<dbReference type="SUPFAM" id="SSF49899">
    <property type="entry name" value="Concanavalin A-like lectins/glucanases"/>
    <property type="match status" value="1"/>
</dbReference>
<dbReference type="GO" id="GO:0005793">
    <property type="term" value="C:endoplasmic reticulum-Golgi intermediate compartment"/>
    <property type="evidence" value="ECO:0007669"/>
    <property type="project" value="TreeGrafter"/>
</dbReference>
<sequence>MIFSTMIFRIICFFALALGVFAQSNELERLSLKPPYINHGMRSLWWEYGGSTIVDKKNGIFLTQDLQHQSGWLSTRLPTPTSSFEVLFQFRISSESRNLFGDGMGLFLTEERAKSGPVFGFTDKFNGYGIFFDTYNNNRPGTIFPRVVVMKGDGKTSYDADQDGKANEIGGCSALHLHSSDYTLGKLKFDKKNKVLRLELAYDASSDFIKCFELNEVDMPATAFLTFSAITGELSENHEIHSISSRTIIDINDEFTPEIPQEDLKGPTTKHSPWKRRFIFVLVTLIVVFSVFSLRSYQQKQERIRRSPVL</sequence>
<evidence type="ECO:0000259" key="8">
    <source>
        <dbReference type="PROSITE" id="PS51328"/>
    </source>
</evidence>
<dbReference type="GO" id="GO:0005789">
    <property type="term" value="C:endoplasmic reticulum membrane"/>
    <property type="evidence" value="ECO:0007669"/>
    <property type="project" value="TreeGrafter"/>
</dbReference>
<dbReference type="GO" id="GO:0000139">
    <property type="term" value="C:Golgi membrane"/>
    <property type="evidence" value="ECO:0007669"/>
    <property type="project" value="TreeGrafter"/>
</dbReference>
<evidence type="ECO:0000256" key="7">
    <source>
        <dbReference type="SAM" id="SignalP"/>
    </source>
</evidence>
<feature type="transmembrane region" description="Helical" evidence="6">
    <location>
        <begin position="278"/>
        <end position="297"/>
    </location>
</feature>
<dbReference type="InterPro" id="IPR051136">
    <property type="entry name" value="Intracellular_Lectin-GPT"/>
</dbReference>
<evidence type="ECO:0000256" key="6">
    <source>
        <dbReference type="SAM" id="Phobius"/>
    </source>
</evidence>
<dbReference type="InterPro" id="IPR005052">
    <property type="entry name" value="Lectin_leg"/>
</dbReference>
<organism evidence="9 10">
    <name type="scientific">Schizosaccharomyces osmophilus</name>
    <dbReference type="NCBI Taxonomy" id="2545709"/>
    <lineage>
        <taxon>Eukaryota</taxon>
        <taxon>Fungi</taxon>
        <taxon>Dikarya</taxon>
        <taxon>Ascomycota</taxon>
        <taxon>Taphrinomycotina</taxon>
        <taxon>Schizosaccharomycetes</taxon>
        <taxon>Schizosaccharomycetales</taxon>
        <taxon>Schizosaccharomycetaceae</taxon>
        <taxon>Schizosaccharomyces</taxon>
    </lineage>
</organism>
<dbReference type="RefSeq" id="XP_056038892.1">
    <property type="nucleotide sequence ID" value="XM_056183634.1"/>
</dbReference>
<dbReference type="EMBL" id="CP115613">
    <property type="protein sequence ID" value="WBW74649.1"/>
    <property type="molecule type" value="Genomic_DNA"/>
</dbReference>
<dbReference type="CDD" id="cd07308">
    <property type="entry name" value="lectin_leg-like"/>
    <property type="match status" value="1"/>
</dbReference>
<keyword evidence="4 6" id="KW-1133">Transmembrane helix</keyword>
<dbReference type="PANTHER" id="PTHR12223">
    <property type="entry name" value="VESICULAR MANNOSE-BINDING LECTIN"/>
    <property type="match status" value="1"/>
</dbReference>